<dbReference type="GO" id="GO:0006260">
    <property type="term" value="P:DNA replication"/>
    <property type="evidence" value="ECO:0007669"/>
    <property type="project" value="InterPro"/>
</dbReference>
<dbReference type="InterPro" id="IPR011344">
    <property type="entry name" value="ssDNA-bd"/>
</dbReference>
<feature type="compositionally biased region" description="Low complexity" evidence="4">
    <location>
        <begin position="202"/>
        <end position="214"/>
    </location>
</feature>
<dbReference type="InterPro" id="IPR000424">
    <property type="entry name" value="Primosome_PriB/ssb"/>
</dbReference>
<evidence type="ECO:0000256" key="3">
    <source>
        <dbReference type="RuleBase" id="RU000524"/>
    </source>
</evidence>
<organism evidence="5 6">
    <name type="scientific">Paractinoplanes rishiriensis</name>
    <dbReference type="NCBI Taxonomy" id="1050105"/>
    <lineage>
        <taxon>Bacteria</taxon>
        <taxon>Bacillati</taxon>
        <taxon>Actinomycetota</taxon>
        <taxon>Actinomycetes</taxon>
        <taxon>Micromonosporales</taxon>
        <taxon>Micromonosporaceae</taxon>
        <taxon>Paractinoplanes</taxon>
    </lineage>
</organism>
<comment type="caution">
    <text evidence="5">The sequence shown here is derived from an EMBL/GenBank/DDBJ whole genome shotgun (WGS) entry which is preliminary data.</text>
</comment>
<dbReference type="Pfam" id="PF00436">
    <property type="entry name" value="SSB"/>
    <property type="match status" value="1"/>
</dbReference>
<dbReference type="PROSITE" id="PS50935">
    <property type="entry name" value="SSB"/>
    <property type="match status" value="1"/>
</dbReference>
<dbReference type="CDD" id="cd04496">
    <property type="entry name" value="SSB_OBF"/>
    <property type="match status" value="1"/>
</dbReference>
<dbReference type="GO" id="GO:0003697">
    <property type="term" value="F:single-stranded DNA binding"/>
    <property type="evidence" value="ECO:0007669"/>
    <property type="project" value="UniProtKB-UniRule"/>
</dbReference>
<dbReference type="Gene3D" id="2.40.50.140">
    <property type="entry name" value="Nucleic acid-binding proteins"/>
    <property type="match status" value="1"/>
</dbReference>
<reference evidence="5" key="1">
    <citation type="submission" date="2021-01" db="EMBL/GenBank/DDBJ databases">
        <title>Whole genome shotgun sequence of Actinoplanes rishiriensis NBRC 108556.</title>
        <authorList>
            <person name="Komaki H."/>
            <person name="Tamura T."/>
        </authorList>
    </citation>
    <scope>NUCLEOTIDE SEQUENCE</scope>
    <source>
        <strain evidence="5">NBRC 108556</strain>
    </source>
</reference>
<dbReference type="HAMAP" id="MF_00984">
    <property type="entry name" value="SSB"/>
    <property type="match status" value="1"/>
</dbReference>
<dbReference type="Proteomes" id="UP000636960">
    <property type="component" value="Unassembled WGS sequence"/>
</dbReference>
<proteinExistence type="inferred from homology"/>
<keyword evidence="6" id="KW-1185">Reference proteome</keyword>
<dbReference type="InterPro" id="IPR012340">
    <property type="entry name" value="NA-bd_OB-fold"/>
</dbReference>
<evidence type="ECO:0000256" key="1">
    <source>
        <dbReference type="ARBA" id="ARBA00023125"/>
    </source>
</evidence>
<evidence type="ECO:0000313" key="5">
    <source>
        <dbReference type="EMBL" id="GIF00346.1"/>
    </source>
</evidence>
<feature type="region of interest" description="Disordered" evidence="4">
    <location>
        <begin position="153"/>
        <end position="252"/>
    </location>
</feature>
<dbReference type="NCBIfam" id="TIGR00621">
    <property type="entry name" value="ssb"/>
    <property type="match status" value="1"/>
</dbReference>
<dbReference type="AlphaFoldDB" id="A0A919K7I3"/>
<gene>
    <name evidence="5" type="ORF">Ari01nite_78100</name>
</gene>
<evidence type="ECO:0000313" key="6">
    <source>
        <dbReference type="Proteomes" id="UP000636960"/>
    </source>
</evidence>
<evidence type="ECO:0000256" key="2">
    <source>
        <dbReference type="HAMAP-Rule" id="MF_00984"/>
    </source>
</evidence>
<dbReference type="SUPFAM" id="SSF50249">
    <property type="entry name" value="Nucleic acid-binding proteins"/>
    <property type="match status" value="1"/>
</dbReference>
<comment type="caution">
    <text evidence="2">Lacks conserved residue(s) required for the propagation of feature annotation.</text>
</comment>
<comment type="subunit">
    <text evidence="2">Homotetramer.</text>
</comment>
<sequence>MLAPHNVPTQEDTLFDTNLVIVGNVLNAPEWRRIQGSGSLVANFRVASTARRFDRANNCWVDGNHLRVRVVAWRRLAEGIASSITVGDPVIVYGRVYTREWKDDNGNNRMSYEMEAFSIGHDLARGRSQFFRTKAGQGVTMVEDSEAEALVGGELTDPVGPDEVPVGYGDGLPDRFAGEPEPTFAEEPAAAASPESAPPEPESALPEPESALPEPESPTEDELTLEVEKLVADTPPSTARRSRRTRREPVAA</sequence>
<dbReference type="EMBL" id="BOMV01000082">
    <property type="protein sequence ID" value="GIF00346.1"/>
    <property type="molecule type" value="Genomic_DNA"/>
</dbReference>
<evidence type="ECO:0000256" key="4">
    <source>
        <dbReference type="SAM" id="MobiDB-lite"/>
    </source>
</evidence>
<name>A0A919K7I3_9ACTN</name>
<feature type="compositionally biased region" description="Low complexity" evidence="4">
    <location>
        <begin position="179"/>
        <end position="195"/>
    </location>
</feature>
<protein>
    <recommendedName>
        <fullName evidence="2 3">Single-stranded DNA-binding protein</fullName>
        <shortName evidence="2">SSB</shortName>
    </recommendedName>
</protein>
<keyword evidence="1 2" id="KW-0238">DNA-binding</keyword>
<accession>A0A919K7I3</accession>